<feature type="repeat" description="WD" evidence="3">
    <location>
        <begin position="83"/>
        <end position="114"/>
    </location>
</feature>
<evidence type="ECO:0000256" key="4">
    <source>
        <dbReference type="SAM" id="Coils"/>
    </source>
</evidence>
<feature type="compositionally biased region" description="Basic and acidic residues" evidence="5">
    <location>
        <begin position="1018"/>
        <end position="1033"/>
    </location>
</feature>
<dbReference type="GO" id="GO:0005096">
    <property type="term" value="F:GTPase activator activity"/>
    <property type="evidence" value="ECO:0007669"/>
    <property type="project" value="TreeGrafter"/>
</dbReference>
<keyword evidence="7" id="KW-1185">Reference proteome</keyword>
<protein>
    <recommendedName>
        <fullName evidence="8">V-SNARE coiled-coil homology domain-containing protein</fullName>
    </recommendedName>
</protein>
<dbReference type="GO" id="GO:0005886">
    <property type="term" value="C:plasma membrane"/>
    <property type="evidence" value="ECO:0007669"/>
    <property type="project" value="TreeGrafter"/>
</dbReference>
<proteinExistence type="inferred from homology"/>
<dbReference type="PROSITE" id="PS50082">
    <property type="entry name" value="WD_REPEATS_2"/>
    <property type="match status" value="1"/>
</dbReference>
<feature type="region of interest" description="Disordered" evidence="5">
    <location>
        <begin position="752"/>
        <end position="773"/>
    </location>
</feature>
<dbReference type="GO" id="GO:0019905">
    <property type="term" value="F:syntaxin binding"/>
    <property type="evidence" value="ECO:0007669"/>
    <property type="project" value="TreeGrafter"/>
</dbReference>
<comment type="caution">
    <text evidence="6">The sequence shown here is derived from an EMBL/GenBank/DDBJ whole genome shotgun (WGS) entry which is preliminary data.</text>
</comment>
<evidence type="ECO:0000256" key="2">
    <source>
        <dbReference type="ARBA" id="ARBA00022483"/>
    </source>
</evidence>
<feature type="region of interest" description="Disordered" evidence="5">
    <location>
        <begin position="1008"/>
        <end position="1033"/>
    </location>
</feature>
<feature type="region of interest" description="Disordered" evidence="5">
    <location>
        <begin position="1"/>
        <end position="21"/>
    </location>
</feature>
<dbReference type="SMART" id="SM00320">
    <property type="entry name" value="WD40"/>
    <property type="match status" value="5"/>
</dbReference>
<dbReference type="GO" id="GO:0005737">
    <property type="term" value="C:cytoplasm"/>
    <property type="evidence" value="ECO:0007669"/>
    <property type="project" value="TreeGrafter"/>
</dbReference>
<keyword evidence="2" id="KW-0268">Exocytosis</keyword>
<feature type="compositionally biased region" description="Polar residues" evidence="5">
    <location>
        <begin position="762"/>
        <end position="773"/>
    </location>
</feature>
<feature type="compositionally biased region" description="Polar residues" evidence="5">
    <location>
        <begin position="7"/>
        <end position="19"/>
    </location>
</feature>
<reference evidence="6 7" key="1">
    <citation type="submission" date="2019-09" db="EMBL/GenBank/DDBJ databases">
        <authorList>
            <person name="Ou C."/>
        </authorList>
    </citation>
    <scope>NUCLEOTIDE SEQUENCE [LARGE SCALE GENOMIC DNA]</scope>
    <source>
        <strain evidence="6">S2</strain>
        <tissue evidence="6">Leaf</tissue>
    </source>
</reference>
<evidence type="ECO:0000313" key="6">
    <source>
        <dbReference type="EMBL" id="KAB2598370.1"/>
    </source>
</evidence>
<dbReference type="SUPFAM" id="SSF58038">
    <property type="entry name" value="SNARE fusion complex"/>
    <property type="match status" value="1"/>
</dbReference>
<evidence type="ECO:0000313" key="7">
    <source>
        <dbReference type="Proteomes" id="UP000327157"/>
    </source>
</evidence>
<keyword evidence="4" id="KW-0175">Coiled coil</keyword>
<reference evidence="6 7" key="3">
    <citation type="submission" date="2019-11" db="EMBL/GenBank/DDBJ databases">
        <title>A de novo genome assembly of a pear dwarfing rootstock.</title>
        <authorList>
            <person name="Wang F."/>
            <person name="Wang J."/>
            <person name="Li S."/>
            <person name="Zhang Y."/>
            <person name="Fang M."/>
            <person name="Ma L."/>
            <person name="Zhao Y."/>
            <person name="Jiang S."/>
        </authorList>
    </citation>
    <scope>NUCLEOTIDE SEQUENCE [LARGE SCALE GENOMIC DNA]</scope>
    <source>
        <strain evidence="6">S2</strain>
        <tissue evidence="6">Leaf</tissue>
    </source>
</reference>
<dbReference type="Gene3D" id="2.130.10.10">
    <property type="entry name" value="YVTN repeat-like/Quinoprotein amine dehydrogenase"/>
    <property type="match status" value="3"/>
</dbReference>
<gene>
    <name evidence="6" type="ORF">D8674_001290</name>
</gene>
<dbReference type="InterPro" id="IPR015943">
    <property type="entry name" value="WD40/YVTN_repeat-like_dom_sf"/>
</dbReference>
<organism evidence="6 7">
    <name type="scientific">Pyrus ussuriensis x Pyrus communis</name>
    <dbReference type="NCBI Taxonomy" id="2448454"/>
    <lineage>
        <taxon>Eukaryota</taxon>
        <taxon>Viridiplantae</taxon>
        <taxon>Streptophyta</taxon>
        <taxon>Embryophyta</taxon>
        <taxon>Tracheophyta</taxon>
        <taxon>Spermatophyta</taxon>
        <taxon>Magnoliopsida</taxon>
        <taxon>eudicotyledons</taxon>
        <taxon>Gunneridae</taxon>
        <taxon>Pentapetalae</taxon>
        <taxon>rosids</taxon>
        <taxon>fabids</taxon>
        <taxon>Rosales</taxon>
        <taxon>Rosaceae</taxon>
        <taxon>Amygdaloideae</taxon>
        <taxon>Maleae</taxon>
        <taxon>Pyrus</taxon>
    </lineage>
</organism>
<comment type="similarity">
    <text evidence="1">Belongs to the WD repeat L(2)GL family.</text>
</comment>
<dbReference type="InterPro" id="IPR001680">
    <property type="entry name" value="WD40_rpt"/>
</dbReference>
<dbReference type="GO" id="GO:0006893">
    <property type="term" value="P:Golgi to plasma membrane transport"/>
    <property type="evidence" value="ECO:0007669"/>
    <property type="project" value="TreeGrafter"/>
</dbReference>
<dbReference type="EMBL" id="SMOL01000768">
    <property type="protein sequence ID" value="KAB2598370.1"/>
    <property type="molecule type" value="Genomic_DNA"/>
</dbReference>
<feature type="coiled-coil region" evidence="4">
    <location>
        <begin position="1068"/>
        <end position="1095"/>
    </location>
</feature>
<dbReference type="GO" id="GO:0006887">
    <property type="term" value="P:exocytosis"/>
    <property type="evidence" value="ECO:0007669"/>
    <property type="project" value="UniProtKB-KW"/>
</dbReference>
<reference evidence="7" key="2">
    <citation type="submission" date="2019-10" db="EMBL/GenBank/DDBJ databases">
        <title>A de novo genome assembly of a pear dwarfing rootstock.</title>
        <authorList>
            <person name="Wang F."/>
            <person name="Wang J."/>
            <person name="Li S."/>
            <person name="Zhang Y."/>
            <person name="Fang M."/>
            <person name="Ma L."/>
            <person name="Zhao Y."/>
            <person name="Jiang S."/>
        </authorList>
    </citation>
    <scope>NUCLEOTIDE SEQUENCE [LARGE SCALE GENOMIC DNA]</scope>
</reference>
<keyword evidence="3" id="KW-0853">WD repeat</keyword>
<dbReference type="PANTHER" id="PTHR10241">
    <property type="entry name" value="LETHAL 2 GIANT LARVAE PROTEIN"/>
    <property type="match status" value="1"/>
</dbReference>
<dbReference type="Pfam" id="PF00400">
    <property type="entry name" value="WD40"/>
    <property type="match status" value="1"/>
</dbReference>
<dbReference type="OrthoDB" id="19944at2759"/>
<dbReference type="InterPro" id="IPR036322">
    <property type="entry name" value="WD40_repeat_dom_sf"/>
</dbReference>
<sequence>MFAKFFNKSSQQPPNSQARVKQADLDPRVVVHYGIPSTSSILAVDRTQSLLAIGTLDGRIKVIGGDNIEGLLTSPKPLPFKNLEFLQNQGFLASVSSENEIQVWDLEQRRMASSLQWECNITSFSVIYGTNYMYIGSEYAMVSVLKYDVEDGRIKLLPYYVTANFIAEAAGMSVPDHLSVVGVLHQPGSLGNRLVMAYENGLIIIWDASEDRVVLVRGSKDLKVKEKAVTNSPEDTTKELSDATEESKQVEKEISSLCWVSDNGSILAVGYVDGDIMLWDLSTAVSTKDQKSEKLDNNVAKLQLSSGDRRLPVIVLHWSANRLDNHHRGQLFVYGGDDIGSQEVLTVLSLDWSSGVESLKCVGRTDLKLNGSFADLVLLPTAGATENSGTLLFVLTNQGQLHVYDKACLLALMSQQKEKTAVPAVQYPVFLPTIEPYMTVAKLSLVHRDEEYSSVFSKKFLVGKINVEDASTTGGKKWPLTGGIPSQLCTAEDYHVERFYIAGYQDGSVRIWDATYPALSLICDLGPEVKGVRSTGASAKVSALDFCSVTIGLAVGDDSGLVRLYNLIGGSEETRVHFVTKTDKEVKNLHQGKGLQCTAMFSILDSPICILQYANFGGRLAVGFECGRVAMLDISTMSVLFLSDSVSNSSSPVTCLAVKSFSDTSNSSHCPEDSASKNLEDPGNGLIIVMTRNARIVVIDSASGDMVSSWTMNSKKELTAVSMYIFEDGDFLCDFTSAKQSLDVSQITEAKKDHAQKDADPASTQPEVEQDTTSKTAYFVQRSTNTTVLLCCDNALQMCSLKSLIEGDSNSTQKVDLAKPCCWTTAFNKDGKDGGLVVFYQTGVFEIRSFPNLEVVGGFSLMSILRWNFKTNMDKTICSSDRGQIILVNGSELAFVSLLSHENDFRIPETLPCLHDKVIAAATDVIASLSVSQKQVGVPGILGGIIKGLKAGKAEQDMHPANHEKYCENLESLFSSPPFLKPSQDGKDDQEILKLHIDDLVIDGPLIIDGPAPPSSIEKNKNEKKDKGTEKERLFEGATSDTKPKMRTAEEIKAKYRDTGDVSAGAAAALARDKLAERQEKLEKLSQNSEELRSGAEDFASMARELAKRMENRKWWQI</sequence>
<evidence type="ECO:0000256" key="5">
    <source>
        <dbReference type="SAM" id="MobiDB-lite"/>
    </source>
</evidence>
<feature type="region of interest" description="Disordered" evidence="5">
    <location>
        <begin position="227"/>
        <end position="246"/>
    </location>
</feature>
<dbReference type="SUPFAM" id="SSF50978">
    <property type="entry name" value="WD40 repeat-like"/>
    <property type="match status" value="2"/>
</dbReference>
<dbReference type="CDD" id="cd15873">
    <property type="entry name" value="R-SNARE_STXBP5_6"/>
    <property type="match status" value="1"/>
</dbReference>
<dbReference type="AlphaFoldDB" id="A0A5N5FB72"/>
<name>A0A5N5FB72_9ROSA</name>
<evidence type="ECO:0000256" key="1">
    <source>
        <dbReference type="ARBA" id="ARBA00008070"/>
    </source>
</evidence>
<feature type="compositionally biased region" description="Basic and acidic residues" evidence="5">
    <location>
        <begin position="235"/>
        <end position="246"/>
    </location>
</feature>
<dbReference type="GO" id="GO:0045159">
    <property type="term" value="F:myosin II binding"/>
    <property type="evidence" value="ECO:0007669"/>
    <property type="project" value="TreeGrafter"/>
</dbReference>
<dbReference type="SUPFAM" id="SSF101898">
    <property type="entry name" value="NHL repeat"/>
    <property type="match status" value="1"/>
</dbReference>
<evidence type="ECO:0000256" key="3">
    <source>
        <dbReference type="PROSITE-ProRule" id="PRU00221"/>
    </source>
</evidence>
<dbReference type="PANTHER" id="PTHR10241:SF38">
    <property type="entry name" value="TRANSDUCIN FAMILY PROTEIN _ WD-40 REPEAT FAMILY PROTEIN"/>
    <property type="match status" value="1"/>
</dbReference>
<accession>A0A5N5FB72</accession>
<evidence type="ECO:0008006" key="8">
    <source>
        <dbReference type="Google" id="ProtNLM"/>
    </source>
</evidence>
<dbReference type="Proteomes" id="UP000327157">
    <property type="component" value="Chromosome 1"/>
</dbReference>
<dbReference type="Gene3D" id="1.20.5.110">
    <property type="match status" value="1"/>
</dbReference>